<feature type="compositionally biased region" description="Acidic residues" evidence="1">
    <location>
        <begin position="284"/>
        <end position="293"/>
    </location>
</feature>
<gene>
    <name evidence="2" type="ORF">WN51_06299</name>
</gene>
<proteinExistence type="predicted"/>
<protein>
    <submittedName>
        <fullName evidence="2">Uncharacterized protein</fullName>
    </submittedName>
</protein>
<evidence type="ECO:0000313" key="2">
    <source>
        <dbReference type="EMBL" id="KOX69146.1"/>
    </source>
</evidence>
<feature type="compositionally biased region" description="Basic and acidic residues" evidence="1">
    <location>
        <begin position="270"/>
        <end position="283"/>
    </location>
</feature>
<sequence>MSRILKSLSPDARPDVSLIRVKTLTQFWPEDSGYQYRDGIKFNVYRWNFTLNFKNTITRGDNETKLRNSQRRIRSDRSTSYSLVGSKLDEARSLAVTYSATYLKQEARVKLIRGVEANKREKQNVTPVFLAEQNGKRVQFAQFLGSGHGSRAKRACEQVGRCENGRQLGLGFLNYEFRSLTLSKAECGTPLGWMTAQRVQQLQQQASGGRFKRGTRNPDPTNHTPEWCFNNVNDDRRKKDREEKRGKEEKGRRNAPVTIGTNCEAGYAIRTDRSRTGGVRKKEEEEEEEEEEETSKPVASCYTSLHTGSKLVTKLAKHRQLGSICFCRQLGSACAVPATETKFQKPRESDRREAIGGRGETFGTG</sequence>
<name>A0A0M8ZSM2_9HYME</name>
<feature type="region of interest" description="Disordered" evidence="1">
    <location>
        <begin position="200"/>
        <end position="300"/>
    </location>
</feature>
<dbReference type="EMBL" id="KQ435898">
    <property type="protein sequence ID" value="KOX69146.1"/>
    <property type="molecule type" value="Genomic_DNA"/>
</dbReference>
<feature type="region of interest" description="Disordered" evidence="1">
    <location>
        <begin position="342"/>
        <end position="365"/>
    </location>
</feature>
<feature type="compositionally biased region" description="Basic and acidic residues" evidence="1">
    <location>
        <begin position="233"/>
        <end position="252"/>
    </location>
</feature>
<evidence type="ECO:0000313" key="3">
    <source>
        <dbReference type="Proteomes" id="UP000053105"/>
    </source>
</evidence>
<accession>A0A0M8ZSM2</accession>
<feature type="compositionally biased region" description="Gly residues" evidence="1">
    <location>
        <begin position="356"/>
        <end position="365"/>
    </location>
</feature>
<organism evidence="2 3">
    <name type="scientific">Melipona quadrifasciata</name>
    <dbReference type="NCBI Taxonomy" id="166423"/>
    <lineage>
        <taxon>Eukaryota</taxon>
        <taxon>Metazoa</taxon>
        <taxon>Ecdysozoa</taxon>
        <taxon>Arthropoda</taxon>
        <taxon>Hexapoda</taxon>
        <taxon>Insecta</taxon>
        <taxon>Pterygota</taxon>
        <taxon>Neoptera</taxon>
        <taxon>Endopterygota</taxon>
        <taxon>Hymenoptera</taxon>
        <taxon>Apocrita</taxon>
        <taxon>Aculeata</taxon>
        <taxon>Apoidea</taxon>
        <taxon>Anthophila</taxon>
        <taxon>Apidae</taxon>
        <taxon>Melipona</taxon>
    </lineage>
</organism>
<keyword evidence="3" id="KW-1185">Reference proteome</keyword>
<dbReference type="Proteomes" id="UP000053105">
    <property type="component" value="Unassembled WGS sequence"/>
</dbReference>
<feature type="compositionally biased region" description="Basic and acidic residues" evidence="1">
    <location>
        <begin position="342"/>
        <end position="355"/>
    </location>
</feature>
<dbReference type="AlphaFoldDB" id="A0A0M8ZSM2"/>
<reference evidence="2 3" key="1">
    <citation type="submission" date="2015-07" db="EMBL/GenBank/DDBJ databases">
        <title>The genome of Melipona quadrifasciata.</title>
        <authorList>
            <person name="Pan H."/>
            <person name="Kapheim K."/>
        </authorList>
    </citation>
    <scope>NUCLEOTIDE SEQUENCE [LARGE SCALE GENOMIC DNA]</scope>
    <source>
        <strain evidence="2">0111107301</strain>
        <tissue evidence="2">Whole body</tissue>
    </source>
</reference>
<evidence type="ECO:0000256" key="1">
    <source>
        <dbReference type="SAM" id="MobiDB-lite"/>
    </source>
</evidence>